<feature type="domain" description="AAA" evidence="1">
    <location>
        <begin position="3"/>
        <end position="181"/>
    </location>
</feature>
<keyword evidence="2" id="KW-0614">Plasmid</keyword>
<dbReference type="PANTHER" id="PTHR13696:SF52">
    <property type="entry name" value="PARA FAMILY PROTEIN CT_582"/>
    <property type="match status" value="1"/>
</dbReference>
<accession>A0AAN1FMN1</accession>
<evidence type="ECO:0000313" key="4">
    <source>
        <dbReference type="Proteomes" id="UP000197092"/>
    </source>
</evidence>
<sequence>MATKVVAIANQKGGVGKTTVAVNFGLSMAALGKKCLFLDIDPQNNLGETLASEFMTSSEFINGTHPANNINMFDWKTDEPFLPEPFKVSENVYVIGSSKKSGNITNENIYNLADSLDLIKGQFDYVFVDSPPTAGMLQHAALAISDAVLIVSQPQALSVKGVDQLMTTTRQVQRRLNPHLKLLGVLINLVKRPASKNQVENEALLREKYGNLIFPTNLYDTVKVSEALELGQSLAEYSSKHADKFGFTECCEEFITRLESEEVVA</sequence>
<dbReference type="Gene3D" id="3.40.50.300">
    <property type="entry name" value="P-loop containing nucleotide triphosphate hydrolases"/>
    <property type="match status" value="1"/>
</dbReference>
<protein>
    <submittedName>
        <fullName evidence="2">Protein involved in partition</fullName>
    </submittedName>
</protein>
<dbReference type="SUPFAM" id="SSF52540">
    <property type="entry name" value="P-loop containing nucleoside triphosphate hydrolases"/>
    <property type="match status" value="1"/>
</dbReference>
<dbReference type="EMBL" id="CP018310">
    <property type="protein sequence ID" value="ASI93445.1"/>
    <property type="molecule type" value="Genomic_DNA"/>
</dbReference>
<evidence type="ECO:0000259" key="1">
    <source>
        <dbReference type="Pfam" id="PF13614"/>
    </source>
</evidence>
<dbReference type="Pfam" id="PF13614">
    <property type="entry name" value="AAA_31"/>
    <property type="match status" value="1"/>
</dbReference>
<organism evidence="2 4">
    <name type="scientific">Vibrio mediterranei</name>
    <dbReference type="NCBI Taxonomy" id="689"/>
    <lineage>
        <taxon>Bacteria</taxon>
        <taxon>Pseudomonadati</taxon>
        <taxon>Pseudomonadota</taxon>
        <taxon>Gammaproteobacteria</taxon>
        <taxon>Vibrionales</taxon>
        <taxon>Vibrionaceae</taxon>
        <taxon>Vibrio</taxon>
    </lineage>
</organism>
<proteinExistence type="predicted"/>
<reference evidence="4" key="1">
    <citation type="submission" date="2016-12" db="EMBL/GenBank/DDBJ databases">
        <title>Comparative genomic analysis reveals the diversity, evolution, and environmental adaptation strategies of the genus Vibrio.</title>
        <authorList>
            <person name="Lin H."/>
            <person name="Wang X."/>
            <person name="Zhang X.-H."/>
        </authorList>
    </citation>
    <scope>NUCLEOTIDE SEQUENCE [LARGE SCALE GENOMIC DNA]</scope>
    <source>
        <strain evidence="4">QT6D1</strain>
        <plasmid evidence="4">unnamed</plasmid>
    </source>
</reference>
<dbReference type="Proteomes" id="UP000197092">
    <property type="component" value="Plasmid unnamed"/>
</dbReference>
<dbReference type="KEGG" id="vsh:BSZ05_26710"/>
<dbReference type="AlphaFoldDB" id="A0AAN1FMN1"/>
<dbReference type="EMBL" id="CP018310">
    <property type="protein sequence ID" value="ASI93447.1"/>
    <property type="molecule type" value="Genomic_DNA"/>
</dbReference>
<dbReference type="InterPro" id="IPR025669">
    <property type="entry name" value="AAA_dom"/>
</dbReference>
<dbReference type="CDD" id="cd02042">
    <property type="entry name" value="ParAB_family"/>
    <property type="match status" value="1"/>
</dbReference>
<dbReference type="PIRSF" id="PIRSF009320">
    <property type="entry name" value="Nuc_binding_HP_1000"/>
    <property type="match status" value="1"/>
</dbReference>
<name>A0AAN1FMN1_9VIBR</name>
<dbReference type="InterPro" id="IPR050678">
    <property type="entry name" value="DNA_Partitioning_ATPase"/>
</dbReference>
<evidence type="ECO:0000313" key="3">
    <source>
        <dbReference type="EMBL" id="ASI93447.1"/>
    </source>
</evidence>
<geneLocation type="plasmid" evidence="2 4">
    <name>unnamed</name>
</geneLocation>
<gene>
    <name evidence="2" type="ORF">BSZ05_26445</name>
    <name evidence="3" type="ORF">BSZ05_26710</name>
</gene>
<dbReference type="InterPro" id="IPR027417">
    <property type="entry name" value="P-loop_NTPase"/>
</dbReference>
<dbReference type="KEGG" id="vsh:BSZ05_26445"/>
<dbReference type="PANTHER" id="PTHR13696">
    <property type="entry name" value="P-LOOP CONTAINING NUCLEOSIDE TRIPHOSPHATE HYDROLASE"/>
    <property type="match status" value="1"/>
</dbReference>
<evidence type="ECO:0000313" key="2">
    <source>
        <dbReference type="EMBL" id="ASI93445.1"/>
    </source>
</evidence>
<reference evidence="2" key="2">
    <citation type="journal article" date="2018" name="BMC Genomics">
        <title>Comparative genomic analysis reveals the evolution and environmental adaptation strategies of vibrios.</title>
        <authorList>
            <person name="Lin H."/>
            <person name="Yu M."/>
            <person name="Wang X."/>
            <person name="Zhang X.H."/>
        </authorList>
    </citation>
    <scope>NUCLEOTIDE SEQUENCE</scope>
    <source>
        <strain evidence="2">QT6D1</strain>
    </source>
</reference>